<dbReference type="Proteomes" id="UP000219546">
    <property type="component" value="Unassembled WGS sequence"/>
</dbReference>
<protein>
    <submittedName>
        <fullName evidence="2">Uncharacterized protein</fullName>
    </submittedName>
</protein>
<dbReference type="RefSeq" id="WP_097159080.1">
    <property type="nucleotide sequence ID" value="NZ_JBEPMQ010000004.1"/>
</dbReference>
<keyword evidence="3" id="KW-1185">Reference proteome</keyword>
<organism evidence="2 3">
    <name type="scientific">Bacillus oleivorans</name>
    <dbReference type="NCBI Taxonomy" id="1448271"/>
    <lineage>
        <taxon>Bacteria</taxon>
        <taxon>Bacillati</taxon>
        <taxon>Bacillota</taxon>
        <taxon>Bacilli</taxon>
        <taxon>Bacillales</taxon>
        <taxon>Bacillaceae</taxon>
        <taxon>Bacillus</taxon>
    </lineage>
</organism>
<reference evidence="2 3" key="1">
    <citation type="submission" date="2017-08" db="EMBL/GenBank/DDBJ databases">
        <authorList>
            <person name="de Groot N.N."/>
        </authorList>
    </citation>
    <scope>NUCLEOTIDE SEQUENCE [LARGE SCALE GENOMIC DNA]</scope>
    <source>
        <strain evidence="2 3">JC228</strain>
    </source>
</reference>
<sequence>MQFPIPNQNEQGSALIWTLLISSVLTILALTLISFNVTQSKQNGKTESLIQEINLAEMGILDFRNRIYSYLLSEPGPNTLQELNDWVLSNFPGTVDHYIEQTENQFGYQIFNIQTVQPAENQLNITFQSKGFTDTTSSGKTLTNTIYITASTGPGSSDDPIDGGSDGSDWGPEEGDAGWDIIVPTNPDSGVYDGDTLFQGKVIIDSPNDEIIITGHAKFAEDVEFSKPNGSITIGKDGLFEGVMTLDASKTTLIVGGNARFSEDFNLLVSNGRLSVGENAIFEKNVNVTGQNGIIEIGSGALVYGDITLDTNTASFIVGRDAKFGGTLTLTNKSYLNVGLQNACNANFHGPVFLFGGASISIGGSAIFQNTLSLQENGSSLTIQGDAVFQTIPSVAGQSEIVVNGDVYMNGTPPARMQVSGNIYPYDESITGFYSCTAPDGSGWEFNDEIQY</sequence>
<evidence type="ECO:0000313" key="3">
    <source>
        <dbReference type="Proteomes" id="UP000219546"/>
    </source>
</evidence>
<evidence type="ECO:0000313" key="2">
    <source>
        <dbReference type="EMBL" id="SNX71538.1"/>
    </source>
</evidence>
<feature type="region of interest" description="Disordered" evidence="1">
    <location>
        <begin position="151"/>
        <end position="176"/>
    </location>
</feature>
<dbReference type="EMBL" id="OAOP01000005">
    <property type="protein sequence ID" value="SNX71538.1"/>
    <property type="molecule type" value="Genomic_DNA"/>
</dbReference>
<evidence type="ECO:0000256" key="1">
    <source>
        <dbReference type="SAM" id="MobiDB-lite"/>
    </source>
</evidence>
<dbReference type="AlphaFoldDB" id="A0A285CWU6"/>
<name>A0A285CWU6_9BACI</name>
<gene>
    <name evidence="2" type="ORF">SAMN05877753_105286</name>
</gene>
<proteinExistence type="predicted"/>
<accession>A0A285CWU6</accession>
<dbReference type="OrthoDB" id="1659780at2"/>